<proteinExistence type="predicted"/>
<dbReference type="Proteomes" id="UP001596414">
    <property type="component" value="Unassembled WGS sequence"/>
</dbReference>
<reference evidence="1 2" key="1">
    <citation type="journal article" date="2014" name="Int. J. Syst. Evol. Microbiol.">
        <title>Complete genome sequence of Corynebacterium casei LMG S-19264T (=DSM 44701T), isolated from a smear-ripened cheese.</title>
        <authorList>
            <consortium name="US DOE Joint Genome Institute (JGI-PGF)"/>
            <person name="Walter F."/>
            <person name="Albersmeier A."/>
            <person name="Kalinowski J."/>
            <person name="Ruckert C."/>
        </authorList>
    </citation>
    <scope>NUCLEOTIDE SEQUENCE [LARGE SCALE GENOMIC DNA]</scope>
    <source>
        <strain evidence="1 2">CGMCC 4.7215</strain>
    </source>
</reference>
<gene>
    <name evidence="1" type="ORF">ACFQJ7_12825</name>
</gene>
<sequence length="59" mass="6615">MTKTEALVLLYLENTDGRATTDDIVDDLSINKITLHSILLRMIGQGRIEREGERVTLTA</sequence>
<dbReference type="AlphaFoldDB" id="A0ABD5XCH1"/>
<evidence type="ECO:0008006" key="3">
    <source>
        <dbReference type="Google" id="ProtNLM"/>
    </source>
</evidence>
<evidence type="ECO:0000313" key="2">
    <source>
        <dbReference type="Proteomes" id="UP001596414"/>
    </source>
</evidence>
<dbReference type="RefSeq" id="WP_267637261.1">
    <property type="nucleotide sequence ID" value="NZ_JAODIY010000009.1"/>
</dbReference>
<dbReference type="InterPro" id="IPR036390">
    <property type="entry name" value="WH_DNA-bd_sf"/>
</dbReference>
<organism evidence="1 2">
    <name type="scientific">Halovenus rubra</name>
    <dbReference type="NCBI Taxonomy" id="869890"/>
    <lineage>
        <taxon>Archaea</taxon>
        <taxon>Methanobacteriati</taxon>
        <taxon>Methanobacteriota</taxon>
        <taxon>Stenosarchaea group</taxon>
        <taxon>Halobacteria</taxon>
        <taxon>Halobacteriales</taxon>
        <taxon>Haloarculaceae</taxon>
        <taxon>Halovenus</taxon>
    </lineage>
</organism>
<dbReference type="SUPFAM" id="SSF46785">
    <property type="entry name" value="Winged helix' DNA-binding domain"/>
    <property type="match status" value="1"/>
</dbReference>
<accession>A0ABD5XCH1</accession>
<name>A0ABD5XCH1_9EURY</name>
<dbReference type="EMBL" id="JBHSZQ010000047">
    <property type="protein sequence ID" value="MFC7126895.1"/>
    <property type="molecule type" value="Genomic_DNA"/>
</dbReference>
<protein>
    <recommendedName>
        <fullName evidence="3">Sugar-specific transcriptional regulator TrmB</fullName>
    </recommendedName>
</protein>
<comment type="caution">
    <text evidence="1">The sequence shown here is derived from an EMBL/GenBank/DDBJ whole genome shotgun (WGS) entry which is preliminary data.</text>
</comment>
<evidence type="ECO:0000313" key="1">
    <source>
        <dbReference type="EMBL" id="MFC7126895.1"/>
    </source>
</evidence>